<dbReference type="EMBL" id="SLZW01000005">
    <property type="protein sequence ID" value="TCS62543.1"/>
    <property type="molecule type" value="Genomic_DNA"/>
</dbReference>
<dbReference type="PANTHER" id="PTHR42756">
    <property type="entry name" value="TRANSCRIPTIONAL REGULATOR, MARR"/>
    <property type="match status" value="1"/>
</dbReference>
<dbReference type="InterPro" id="IPR036388">
    <property type="entry name" value="WH-like_DNA-bd_sf"/>
</dbReference>
<dbReference type="Pfam" id="PF01047">
    <property type="entry name" value="MarR"/>
    <property type="match status" value="1"/>
</dbReference>
<proteinExistence type="predicted"/>
<dbReference type="GO" id="GO:0003677">
    <property type="term" value="F:DNA binding"/>
    <property type="evidence" value="ECO:0007669"/>
    <property type="project" value="UniProtKB-KW"/>
</dbReference>
<evidence type="ECO:0000259" key="5">
    <source>
        <dbReference type="PROSITE" id="PS50995"/>
    </source>
</evidence>
<protein>
    <submittedName>
        <fullName evidence="6">DNA-binding MarR family transcriptional regulator</fullName>
    </submittedName>
</protein>
<keyword evidence="1" id="KW-0805">Transcription regulation</keyword>
<evidence type="ECO:0000313" key="6">
    <source>
        <dbReference type="EMBL" id="TCS62543.1"/>
    </source>
</evidence>
<keyword evidence="3" id="KW-0804">Transcription</keyword>
<keyword evidence="2 6" id="KW-0238">DNA-binding</keyword>
<feature type="region of interest" description="Disordered" evidence="4">
    <location>
        <begin position="144"/>
        <end position="170"/>
    </location>
</feature>
<dbReference type="OrthoDB" id="5974674at2"/>
<dbReference type="InterPro" id="IPR036390">
    <property type="entry name" value="WH_DNA-bd_sf"/>
</dbReference>
<evidence type="ECO:0000256" key="3">
    <source>
        <dbReference type="ARBA" id="ARBA00023163"/>
    </source>
</evidence>
<comment type="caution">
    <text evidence="6">The sequence shown here is derived from an EMBL/GenBank/DDBJ whole genome shotgun (WGS) entry which is preliminary data.</text>
</comment>
<dbReference type="RefSeq" id="WP_132938993.1">
    <property type="nucleotide sequence ID" value="NZ_CP119676.1"/>
</dbReference>
<evidence type="ECO:0000256" key="2">
    <source>
        <dbReference type="ARBA" id="ARBA00023125"/>
    </source>
</evidence>
<sequence length="170" mass="19238">MSNTHIPERSLGFMINDVARLMRRNFNRRVQKLGLSQSQWKALSHLARNEGASQAFLADVMEVQPITLARLIDRMVAAGWVERVPNPSDRRAVRLYITDKARPFLEKMRVLAAETREETLQGLAPPLREQLFAILEKMKCNLIAQENPPAPSSGQAPERAPKNNTKNQGQ</sequence>
<feature type="domain" description="HTH marR-type" evidence="5">
    <location>
        <begin position="8"/>
        <end position="140"/>
    </location>
</feature>
<dbReference type="InterPro" id="IPR023187">
    <property type="entry name" value="Tscrpt_reg_MarR-type_CS"/>
</dbReference>
<evidence type="ECO:0000256" key="4">
    <source>
        <dbReference type="SAM" id="MobiDB-lite"/>
    </source>
</evidence>
<dbReference type="PANTHER" id="PTHR42756:SF1">
    <property type="entry name" value="TRANSCRIPTIONAL REPRESSOR OF EMRAB OPERON"/>
    <property type="match status" value="1"/>
</dbReference>
<dbReference type="SUPFAM" id="SSF46785">
    <property type="entry name" value="Winged helix' DNA-binding domain"/>
    <property type="match status" value="1"/>
</dbReference>
<organism evidence="6 7">
    <name type="scientific">Varunaivibrio sulfuroxidans</name>
    <dbReference type="NCBI Taxonomy" id="1773489"/>
    <lineage>
        <taxon>Bacteria</taxon>
        <taxon>Pseudomonadati</taxon>
        <taxon>Pseudomonadota</taxon>
        <taxon>Alphaproteobacteria</taxon>
        <taxon>Rhodospirillales</taxon>
        <taxon>Magnetovibrionaceae</taxon>
        <taxon>Varunaivibrio</taxon>
    </lineage>
</organism>
<dbReference type="Proteomes" id="UP000295304">
    <property type="component" value="Unassembled WGS sequence"/>
</dbReference>
<dbReference type="Gene3D" id="1.10.10.10">
    <property type="entry name" value="Winged helix-like DNA-binding domain superfamily/Winged helix DNA-binding domain"/>
    <property type="match status" value="1"/>
</dbReference>
<evidence type="ECO:0000313" key="7">
    <source>
        <dbReference type="Proteomes" id="UP000295304"/>
    </source>
</evidence>
<keyword evidence="7" id="KW-1185">Reference proteome</keyword>
<dbReference type="GO" id="GO:0003700">
    <property type="term" value="F:DNA-binding transcription factor activity"/>
    <property type="evidence" value="ECO:0007669"/>
    <property type="project" value="InterPro"/>
</dbReference>
<dbReference type="SMART" id="SM00347">
    <property type="entry name" value="HTH_MARR"/>
    <property type="match status" value="1"/>
</dbReference>
<dbReference type="AlphaFoldDB" id="A0A4R3JBV0"/>
<reference evidence="6 7" key="1">
    <citation type="submission" date="2019-03" db="EMBL/GenBank/DDBJ databases">
        <title>Genomic Encyclopedia of Type Strains, Phase IV (KMG-IV): sequencing the most valuable type-strain genomes for metagenomic binning, comparative biology and taxonomic classification.</title>
        <authorList>
            <person name="Goeker M."/>
        </authorList>
    </citation>
    <scope>NUCLEOTIDE SEQUENCE [LARGE SCALE GENOMIC DNA]</scope>
    <source>
        <strain evidence="6 7">DSM 101688</strain>
    </source>
</reference>
<evidence type="ECO:0000256" key="1">
    <source>
        <dbReference type="ARBA" id="ARBA00023015"/>
    </source>
</evidence>
<dbReference type="InterPro" id="IPR000835">
    <property type="entry name" value="HTH_MarR-typ"/>
</dbReference>
<dbReference type="PRINTS" id="PR00598">
    <property type="entry name" value="HTHMARR"/>
</dbReference>
<dbReference type="PROSITE" id="PS01117">
    <property type="entry name" value="HTH_MARR_1"/>
    <property type="match status" value="1"/>
</dbReference>
<gene>
    <name evidence="6" type="ORF">EDD55_10589</name>
</gene>
<dbReference type="PROSITE" id="PS50995">
    <property type="entry name" value="HTH_MARR_2"/>
    <property type="match status" value="1"/>
</dbReference>
<accession>A0A4R3JBV0</accession>
<name>A0A4R3JBV0_9PROT</name>